<dbReference type="Gene3D" id="3.30.950.10">
    <property type="entry name" value="Methyltransferase, Cobalt-precorrin-4 Transmethylase, Domain 2"/>
    <property type="match status" value="1"/>
</dbReference>
<feature type="binding site" evidence="15">
    <location>
        <position position="226"/>
    </location>
    <ligand>
        <name>S-adenosyl-L-methionine</name>
        <dbReference type="ChEBI" id="CHEBI:59789"/>
    </ligand>
</feature>
<comment type="similarity">
    <text evidence="15">In the C-terminal section; belongs to the precorrin methyltransferase family.</text>
</comment>
<feature type="domain" description="Siroheme synthase central" evidence="20">
    <location>
        <begin position="125"/>
        <end position="145"/>
    </location>
</feature>
<keyword evidence="11 15" id="KW-0511">Multifunctional enzyme</keyword>
<keyword evidence="7 15" id="KW-0560">Oxidoreductase</keyword>
<comment type="catalytic activity">
    <reaction evidence="15">
        <text>siroheme + 2 H(+) = sirohydrochlorin + Fe(2+)</text>
        <dbReference type="Rhea" id="RHEA:24360"/>
        <dbReference type="ChEBI" id="CHEBI:15378"/>
        <dbReference type="ChEBI" id="CHEBI:29033"/>
        <dbReference type="ChEBI" id="CHEBI:58351"/>
        <dbReference type="ChEBI" id="CHEBI:60052"/>
        <dbReference type="EC" id="4.99.1.4"/>
    </reaction>
</comment>
<comment type="caution">
    <text evidence="21">The sequence shown here is derived from an EMBL/GenBank/DDBJ whole genome shotgun (WGS) entry which is preliminary data.</text>
</comment>
<dbReference type="InterPro" id="IPR019478">
    <property type="entry name" value="Sirohaem_synthase_dimer_dom"/>
</dbReference>
<evidence type="ECO:0000256" key="7">
    <source>
        <dbReference type="ARBA" id="ARBA00023002"/>
    </source>
</evidence>
<evidence type="ECO:0000256" key="11">
    <source>
        <dbReference type="ARBA" id="ARBA00023268"/>
    </source>
</evidence>
<feature type="domain" description="Sirohaem synthase dimerisation" evidence="19">
    <location>
        <begin position="150"/>
        <end position="207"/>
    </location>
</feature>
<dbReference type="EC" id="1.3.1.76" evidence="15"/>
<comment type="catalytic activity">
    <reaction evidence="15">
        <text>uroporphyrinogen III + 2 S-adenosyl-L-methionine = precorrin-2 + 2 S-adenosyl-L-homocysteine + H(+)</text>
        <dbReference type="Rhea" id="RHEA:32459"/>
        <dbReference type="ChEBI" id="CHEBI:15378"/>
        <dbReference type="ChEBI" id="CHEBI:57308"/>
        <dbReference type="ChEBI" id="CHEBI:57856"/>
        <dbReference type="ChEBI" id="CHEBI:58827"/>
        <dbReference type="ChEBI" id="CHEBI:59789"/>
        <dbReference type="EC" id="2.1.1.107"/>
    </reaction>
</comment>
<dbReference type="GO" id="GO:0043115">
    <property type="term" value="F:precorrin-2 dehydrogenase activity"/>
    <property type="evidence" value="ECO:0007669"/>
    <property type="project" value="UniProtKB-UniRule"/>
</dbReference>
<dbReference type="InterPro" id="IPR014776">
    <property type="entry name" value="4pyrrole_Mease_sub2"/>
</dbReference>
<name>A0A370DVM9_9GAMM</name>
<dbReference type="Gene3D" id="3.40.1010.10">
    <property type="entry name" value="Cobalt-precorrin-4 Transmethylase, Domain 1"/>
    <property type="match status" value="1"/>
</dbReference>
<organism evidence="21 22">
    <name type="scientific">endosymbiont of Lamellibrachia luymesi</name>
    <dbReference type="NCBI Taxonomy" id="2200907"/>
    <lineage>
        <taxon>Bacteria</taxon>
        <taxon>Pseudomonadati</taxon>
        <taxon>Pseudomonadota</taxon>
        <taxon>Gammaproteobacteria</taxon>
        <taxon>sulfur-oxidizing symbionts</taxon>
    </lineage>
</organism>
<evidence type="ECO:0000256" key="15">
    <source>
        <dbReference type="HAMAP-Rule" id="MF_01646"/>
    </source>
</evidence>
<dbReference type="InterPro" id="IPR036291">
    <property type="entry name" value="NAD(P)-bd_dom_sf"/>
</dbReference>
<protein>
    <recommendedName>
        <fullName evidence="15">Siroheme synthase</fullName>
    </recommendedName>
    <domain>
        <recommendedName>
            <fullName evidence="15">Uroporphyrinogen-III C-methyltransferase</fullName>
            <shortName evidence="15">Urogen III methylase</shortName>
            <ecNumber evidence="15">2.1.1.107</ecNumber>
        </recommendedName>
        <alternativeName>
            <fullName evidence="15">SUMT</fullName>
        </alternativeName>
        <alternativeName>
            <fullName evidence="15">Uroporphyrinogen III methylase</fullName>
            <shortName evidence="15">UROM</shortName>
        </alternativeName>
    </domain>
    <domain>
        <recommendedName>
            <fullName evidence="15">Precorrin-2 dehydrogenase</fullName>
            <ecNumber evidence="15">1.3.1.76</ecNumber>
        </recommendedName>
    </domain>
    <domain>
        <recommendedName>
            <fullName evidence="15">Sirohydrochlorin ferrochelatase</fullName>
            <ecNumber evidence="15">4.99.1.4</ecNumber>
        </recommendedName>
    </domain>
</protein>
<evidence type="ECO:0000259" key="19">
    <source>
        <dbReference type="Pfam" id="PF10414"/>
    </source>
</evidence>
<dbReference type="EMBL" id="QFXD01000245">
    <property type="protein sequence ID" value="RDH88779.1"/>
    <property type="molecule type" value="Genomic_DNA"/>
</dbReference>
<dbReference type="InterPro" id="IPR006367">
    <property type="entry name" value="Sirohaem_synthase_N"/>
</dbReference>
<evidence type="ECO:0000256" key="6">
    <source>
        <dbReference type="ARBA" id="ARBA00022691"/>
    </source>
</evidence>
<feature type="active site" description="Proton donor" evidence="15 16">
    <location>
        <position position="271"/>
    </location>
</feature>
<dbReference type="NCBIfam" id="TIGR01469">
    <property type="entry name" value="cobA_cysG_Cterm"/>
    <property type="match status" value="1"/>
</dbReference>
<dbReference type="NCBIfam" id="TIGR01470">
    <property type="entry name" value="cysG_Nterm"/>
    <property type="match status" value="1"/>
</dbReference>
<comment type="caution">
    <text evidence="15">Lacks conserved residue(s) required for the propagation of feature annotation.</text>
</comment>
<comment type="similarity">
    <text evidence="15">In the N-terminal section; belongs to the precorrin-2 dehydrogenase / sirohydrochlorin ferrochelatase family.</text>
</comment>
<dbReference type="CDD" id="cd11642">
    <property type="entry name" value="SUMT"/>
    <property type="match status" value="1"/>
</dbReference>
<proteinExistence type="inferred from homology"/>
<dbReference type="HAMAP" id="MF_01646">
    <property type="entry name" value="Siroheme_synth"/>
    <property type="match status" value="1"/>
</dbReference>
<dbReference type="GO" id="GO:0009236">
    <property type="term" value="P:cobalamin biosynthetic process"/>
    <property type="evidence" value="ECO:0007669"/>
    <property type="project" value="UniProtKB-UniRule"/>
</dbReference>
<dbReference type="Pfam" id="PF10414">
    <property type="entry name" value="CysG_dimeriser"/>
    <property type="match status" value="1"/>
</dbReference>
<comment type="catalytic activity">
    <reaction evidence="13 15">
        <text>precorrin-2 + NAD(+) = sirohydrochlorin + NADH + 2 H(+)</text>
        <dbReference type="Rhea" id="RHEA:15613"/>
        <dbReference type="ChEBI" id="CHEBI:15378"/>
        <dbReference type="ChEBI" id="CHEBI:57540"/>
        <dbReference type="ChEBI" id="CHEBI:57945"/>
        <dbReference type="ChEBI" id="CHEBI:58351"/>
        <dbReference type="ChEBI" id="CHEBI:58827"/>
        <dbReference type="EC" id="1.3.1.76"/>
    </reaction>
</comment>
<dbReference type="InterPro" id="IPR003043">
    <property type="entry name" value="Uropor_MeTrfase_CS"/>
</dbReference>
<dbReference type="PANTHER" id="PTHR45790:SF1">
    <property type="entry name" value="SIROHEME SYNTHASE"/>
    <property type="match status" value="1"/>
</dbReference>
<dbReference type="GO" id="GO:0004851">
    <property type="term" value="F:uroporphyrin-III C-methyltransferase activity"/>
    <property type="evidence" value="ECO:0007669"/>
    <property type="project" value="UniProtKB-UniRule"/>
</dbReference>
<comment type="similarity">
    <text evidence="2 17">Belongs to the precorrin methyltransferase family.</text>
</comment>
<dbReference type="FunFam" id="3.40.1010.10:FF:000001">
    <property type="entry name" value="Siroheme synthase"/>
    <property type="match status" value="1"/>
</dbReference>
<evidence type="ECO:0000256" key="12">
    <source>
        <dbReference type="ARBA" id="ARBA00025705"/>
    </source>
</evidence>
<evidence type="ECO:0000256" key="1">
    <source>
        <dbReference type="ARBA" id="ARBA00005010"/>
    </source>
</evidence>
<feature type="binding site" evidence="15">
    <location>
        <begin position="22"/>
        <end position="23"/>
    </location>
    <ligand>
        <name>NAD(+)</name>
        <dbReference type="ChEBI" id="CHEBI:57540"/>
    </ligand>
</feature>
<feature type="binding site" evidence="15">
    <location>
        <position position="413"/>
    </location>
    <ligand>
        <name>S-adenosyl-L-methionine</name>
        <dbReference type="ChEBI" id="CHEBI:59789"/>
    </ligand>
</feature>
<keyword evidence="8 15" id="KW-0520">NAD</keyword>
<dbReference type="GO" id="GO:0032259">
    <property type="term" value="P:methylation"/>
    <property type="evidence" value="ECO:0007669"/>
    <property type="project" value="UniProtKB-KW"/>
</dbReference>
<comment type="function">
    <text evidence="15">Multifunctional enzyme that catalyzes the SAM-dependent methylations of uroporphyrinogen III at position C-2 and C-7 to form precorrin-2 via precorrin-1. Then it catalyzes the NAD-dependent ring dehydrogenation of precorrin-2 to yield sirohydrochlorin. Finally, it catalyzes the ferrochelation of sirohydrochlorin to yield siroheme.</text>
</comment>
<comment type="pathway">
    <text evidence="12 15">Porphyrin-containing compound metabolism; siroheme biosynthesis; precorrin-2 from uroporphyrinogen III: step 1/1.</text>
</comment>
<keyword evidence="5 15" id="KW-0808">Transferase</keyword>
<dbReference type="Pfam" id="PF13241">
    <property type="entry name" value="NAD_binding_7"/>
    <property type="match status" value="1"/>
</dbReference>
<feature type="binding site" evidence="15">
    <location>
        <begin position="43"/>
        <end position="44"/>
    </location>
    <ligand>
        <name>NAD(+)</name>
        <dbReference type="ChEBI" id="CHEBI:57540"/>
    </ligand>
</feature>
<evidence type="ECO:0000256" key="9">
    <source>
        <dbReference type="ARBA" id="ARBA00023239"/>
    </source>
</evidence>
<dbReference type="EC" id="2.1.1.107" evidence="15"/>
<evidence type="ECO:0000256" key="8">
    <source>
        <dbReference type="ARBA" id="ARBA00023027"/>
    </source>
</evidence>
<comment type="pathway">
    <text evidence="15">Porphyrin-containing compound metabolism; siroheme biosynthesis; siroheme from sirohydrochlorin: step 1/1.</text>
</comment>
<dbReference type="Proteomes" id="UP000255508">
    <property type="component" value="Unassembled WGS sequence"/>
</dbReference>
<evidence type="ECO:0000256" key="5">
    <source>
        <dbReference type="ARBA" id="ARBA00022679"/>
    </source>
</evidence>
<dbReference type="InterPro" id="IPR035996">
    <property type="entry name" value="4pyrrol_Methylase_sf"/>
</dbReference>
<sequence>MDFFPIFLDINSKRCLVAGGGPVAERKTAALLNSGADVILVAPELTPNLTTWRDAGQFTHIERHLDEADLAESHLVIAATNDSDANRNIAELANAQRIPVNVVDQPKLCSFIVPSVIDRSPVVAAISTGGASPVLARLIRARLESLIPAGYGRLAEFCGRFRERVKETFSEPKDRRLFWDNVLQGGVAERIFSGHADEADQLLDKALADAKLSKSTGEVYLVGAGPGDPDLLTFRALRLMQQADVVVFDRLVAEPILEMTRQDAERIYVGKERSNHAMRQEEINKLLARLAKEGKRVVRLKGGDPFIFGRGGEEIDTLAEEGIPFQVVPGITAAAGCASYVGIPLTHRDYAQSVTFVTGHLKDGTMNLNWEMLAQPNQTIVFYMGLVGLPVICQQLQAHGTPGDMPIALVQQGTTHMQRVFTGTLDNIQEVVEREKPKPPTLIIVGRVVELQEKLSWFKAPEFSEQGATSPSNGR</sequence>
<dbReference type="SUPFAM" id="SSF75615">
    <property type="entry name" value="Siroheme synthase middle domains-like"/>
    <property type="match status" value="1"/>
</dbReference>
<keyword evidence="3 15" id="KW-0169">Cobalamin biosynthesis</keyword>
<dbReference type="InterPro" id="IPR012409">
    <property type="entry name" value="Sirohaem_synth"/>
</dbReference>
<gene>
    <name evidence="21" type="primary">cobA</name>
    <name evidence="15" type="synonym">cysG</name>
    <name evidence="21" type="ORF">DIZ79_14440</name>
</gene>
<evidence type="ECO:0000256" key="10">
    <source>
        <dbReference type="ARBA" id="ARBA00023244"/>
    </source>
</evidence>
<dbReference type="Gene3D" id="3.40.50.720">
    <property type="entry name" value="NAD(P)-binding Rossmann-like Domain"/>
    <property type="match status" value="1"/>
</dbReference>
<feature type="region of interest" description="Uroporphyrinogen-III C-methyltransferase" evidence="15">
    <location>
        <begin position="217"/>
        <end position="475"/>
    </location>
</feature>
<comment type="pathway">
    <text evidence="15">Cofactor biosynthesis; adenosylcobalamin biosynthesis; sirohydrochlorin from precorrin-2: step 1/1.</text>
</comment>
<dbReference type="InterPro" id="IPR037115">
    <property type="entry name" value="Sirohaem_synt_dimer_dom_sf"/>
</dbReference>
<dbReference type="Pfam" id="PF14824">
    <property type="entry name" value="Sirohm_synth_M"/>
    <property type="match status" value="1"/>
</dbReference>
<dbReference type="GO" id="GO:0051287">
    <property type="term" value="F:NAD binding"/>
    <property type="evidence" value="ECO:0007669"/>
    <property type="project" value="InterPro"/>
</dbReference>
<feature type="active site" description="Proton acceptor" evidence="15 16">
    <location>
        <position position="249"/>
    </location>
</feature>
<comment type="pathway">
    <text evidence="1 15">Porphyrin-containing compound metabolism; siroheme biosynthesis; sirohydrochlorin from precorrin-2: step 1/1.</text>
</comment>
<dbReference type="AlphaFoldDB" id="A0A370DVM9"/>
<dbReference type="SUPFAM" id="SSF53790">
    <property type="entry name" value="Tetrapyrrole methylase"/>
    <property type="match status" value="1"/>
</dbReference>
<accession>A0A370DVM9</accession>
<feature type="binding site" evidence="15">
    <location>
        <position position="307"/>
    </location>
    <ligand>
        <name>S-adenosyl-L-methionine</name>
        <dbReference type="ChEBI" id="CHEBI:59789"/>
    </ligand>
</feature>
<keyword evidence="10 15" id="KW-0627">Porphyrin biosynthesis</keyword>
<reference evidence="21 22" key="1">
    <citation type="journal article" date="2018" name="ISME J.">
        <title>Endosymbiont genomes yield clues of tubeworm success.</title>
        <authorList>
            <person name="Li Y."/>
            <person name="Liles M.R."/>
            <person name="Halanych K.M."/>
        </authorList>
    </citation>
    <scope>NUCLEOTIDE SEQUENCE [LARGE SCALE GENOMIC DNA]</scope>
    <source>
        <strain evidence="21">A1422</strain>
    </source>
</reference>
<evidence type="ECO:0000256" key="2">
    <source>
        <dbReference type="ARBA" id="ARBA00005879"/>
    </source>
</evidence>
<dbReference type="InterPro" id="IPR028281">
    <property type="entry name" value="Sirohaem_synthase_central"/>
</dbReference>
<keyword evidence="4 15" id="KW-0489">Methyltransferase</keyword>
<dbReference type="UniPathway" id="UPA00148">
    <property type="reaction ID" value="UER00211"/>
</dbReference>
<evidence type="ECO:0000256" key="13">
    <source>
        <dbReference type="ARBA" id="ARBA00047561"/>
    </source>
</evidence>
<dbReference type="Gene3D" id="1.10.8.210">
    <property type="entry name" value="Sirohaem synthase, dimerisation domain"/>
    <property type="match status" value="1"/>
</dbReference>
<evidence type="ECO:0000256" key="17">
    <source>
        <dbReference type="RuleBase" id="RU003960"/>
    </source>
</evidence>
<evidence type="ECO:0000256" key="4">
    <source>
        <dbReference type="ARBA" id="ARBA00022603"/>
    </source>
</evidence>
<dbReference type="PROSITE" id="PS00840">
    <property type="entry name" value="SUMT_2"/>
    <property type="match status" value="1"/>
</dbReference>
<keyword evidence="6 15" id="KW-0949">S-adenosyl-L-methionine</keyword>
<dbReference type="InterPro" id="IPR050161">
    <property type="entry name" value="Siro_Cobalamin_biosynth"/>
</dbReference>
<evidence type="ECO:0000256" key="14">
    <source>
        <dbReference type="ARBA" id="ARBA00060548"/>
    </source>
</evidence>
<dbReference type="PIRSF" id="PIRSF036426">
    <property type="entry name" value="Sirohaem_synth"/>
    <property type="match status" value="1"/>
</dbReference>
<dbReference type="InterPro" id="IPR000878">
    <property type="entry name" value="4pyrrol_Mease"/>
</dbReference>
<comment type="pathway">
    <text evidence="14 15">Cofactor biosynthesis; adenosylcobalamin biosynthesis; precorrin-2 from uroporphyrinogen III: step 1/1.</text>
</comment>
<dbReference type="Pfam" id="PF00590">
    <property type="entry name" value="TP_methylase"/>
    <property type="match status" value="1"/>
</dbReference>
<feature type="binding site" evidence="15">
    <location>
        <begin position="302"/>
        <end position="304"/>
    </location>
    <ligand>
        <name>S-adenosyl-L-methionine</name>
        <dbReference type="ChEBI" id="CHEBI:59789"/>
    </ligand>
</feature>
<dbReference type="EC" id="4.99.1.4" evidence="15"/>
<dbReference type="NCBIfam" id="NF004790">
    <property type="entry name" value="PRK06136.1"/>
    <property type="match status" value="1"/>
</dbReference>
<feature type="binding site" evidence="15">
    <location>
        <begin position="332"/>
        <end position="333"/>
    </location>
    <ligand>
        <name>S-adenosyl-L-methionine</name>
        <dbReference type="ChEBI" id="CHEBI:59789"/>
    </ligand>
</feature>
<evidence type="ECO:0000313" key="22">
    <source>
        <dbReference type="Proteomes" id="UP000255508"/>
    </source>
</evidence>
<dbReference type="UniPathway" id="UPA00262">
    <property type="reaction ID" value="UER00211"/>
</dbReference>
<dbReference type="InterPro" id="IPR014777">
    <property type="entry name" value="4pyrrole_Mease_sub1"/>
</dbReference>
<dbReference type="GO" id="GO:0019354">
    <property type="term" value="P:siroheme biosynthetic process"/>
    <property type="evidence" value="ECO:0007669"/>
    <property type="project" value="UniProtKB-UniRule"/>
</dbReference>
<dbReference type="Gene3D" id="3.30.160.110">
    <property type="entry name" value="Siroheme synthase, domain 2"/>
    <property type="match status" value="1"/>
</dbReference>
<dbReference type="NCBIfam" id="NF007922">
    <property type="entry name" value="PRK10637.1"/>
    <property type="match status" value="1"/>
</dbReference>
<evidence type="ECO:0000259" key="20">
    <source>
        <dbReference type="Pfam" id="PF14824"/>
    </source>
</evidence>
<dbReference type="InterPro" id="IPR006366">
    <property type="entry name" value="CobA/CysG_C"/>
</dbReference>
<feature type="binding site" evidence="15">
    <location>
        <position position="384"/>
    </location>
    <ligand>
        <name>S-adenosyl-L-methionine</name>
        <dbReference type="ChEBI" id="CHEBI:59789"/>
    </ligand>
</feature>
<dbReference type="SUPFAM" id="SSF51735">
    <property type="entry name" value="NAD(P)-binding Rossmann-fold domains"/>
    <property type="match status" value="1"/>
</dbReference>
<evidence type="ECO:0000256" key="16">
    <source>
        <dbReference type="PIRSR" id="PIRSR036426-1"/>
    </source>
</evidence>
<evidence type="ECO:0000256" key="3">
    <source>
        <dbReference type="ARBA" id="ARBA00022573"/>
    </source>
</evidence>
<evidence type="ECO:0000259" key="18">
    <source>
        <dbReference type="Pfam" id="PF00590"/>
    </source>
</evidence>
<feature type="region of interest" description="Precorrin-2 dehydrogenase / sirohydrochlorin ferrochelatase" evidence="15">
    <location>
        <begin position="1"/>
        <end position="203"/>
    </location>
</feature>
<feature type="domain" description="Tetrapyrrole methylase" evidence="18">
    <location>
        <begin position="219"/>
        <end position="428"/>
    </location>
</feature>
<keyword evidence="9 15" id="KW-0456">Lyase</keyword>
<dbReference type="PANTHER" id="PTHR45790">
    <property type="entry name" value="SIROHEME SYNTHASE-RELATED"/>
    <property type="match status" value="1"/>
</dbReference>
<evidence type="ECO:0000313" key="21">
    <source>
        <dbReference type="EMBL" id="RDH88779.1"/>
    </source>
</evidence>
<dbReference type="GO" id="GO:0051266">
    <property type="term" value="F:sirohydrochlorin ferrochelatase activity"/>
    <property type="evidence" value="ECO:0007669"/>
    <property type="project" value="UniProtKB-EC"/>
</dbReference>
<dbReference type="FunFam" id="3.30.950.10:FF:000001">
    <property type="entry name" value="Siroheme synthase"/>
    <property type="match status" value="1"/>
</dbReference>